<dbReference type="Pfam" id="PF00892">
    <property type="entry name" value="EamA"/>
    <property type="match status" value="1"/>
</dbReference>
<geneLocation type="plasmid" evidence="3 4">
    <name>pHTUR02</name>
</geneLocation>
<sequence length="140" mass="14296">MHCMGRPILLAVVTMIAWGLWAVFARLATDSILPETAMGISYAVGTLVAVTYMGATRKVPTAVVYDGLFYAALAGVASAAGGIALYAALARGDAAVVTTISALYFVVAAVIAVVFLEESLQMTDTAGILLAGIAIALIAN</sequence>
<accession>D2S2B2</accession>
<evidence type="ECO:0000259" key="2">
    <source>
        <dbReference type="Pfam" id="PF00892"/>
    </source>
</evidence>
<keyword evidence="1" id="KW-1133">Transmembrane helix</keyword>
<keyword evidence="3" id="KW-0614">Plasmid</keyword>
<reference evidence="3 4" key="1">
    <citation type="journal article" date="2010" name="Stand. Genomic Sci.">
        <title>Complete genome sequence of Haloterrigena turkmenica type strain (4k).</title>
        <authorList>
            <person name="Saunders E."/>
            <person name="Tindall B.J."/>
            <person name="Fahnrich R."/>
            <person name="Lapidus A."/>
            <person name="Copeland A."/>
            <person name="Del Rio T.G."/>
            <person name="Lucas S."/>
            <person name="Chen F."/>
            <person name="Tice H."/>
            <person name="Cheng J.F."/>
            <person name="Han C."/>
            <person name="Detter J.C."/>
            <person name="Bruce D."/>
            <person name="Goodwin L."/>
            <person name="Chain P."/>
            <person name="Pitluck S."/>
            <person name="Pati A."/>
            <person name="Ivanova N."/>
            <person name="Mavromatis K."/>
            <person name="Chen A."/>
            <person name="Palaniappan K."/>
            <person name="Land M."/>
            <person name="Hauser L."/>
            <person name="Chang Y.J."/>
            <person name="Jeffries C.D."/>
            <person name="Brettin T."/>
            <person name="Rohde M."/>
            <person name="Goker M."/>
            <person name="Bristow J."/>
            <person name="Eisen J.A."/>
            <person name="Markowitz V."/>
            <person name="Hugenholtz P."/>
            <person name="Klenk H.P."/>
            <person name="Kyrpides N.C."/>
        </authorList>
    </citation>
    <scope>NUCLEOTIDE SEQUENCE [LARGE SCALE GENOMIC DNA]</scope>
    <source>
        <strain evidence="4">ATCC 51198 / DSM 5511 / JCM 9101 / NCIMB 13204 / VKM B-1734 / 4k</strain>
    </source>
</reference>
<organism evidence="3 4">
    <name type="scientific">Haloterrigena turkmenica (strain ATCC 51198 / DSM 5511 / JCM 9101 / NCIMB 13204 / VKM B-1734 / 4k)</name>
    <name type="common">Halococcus turkmenicus</name>
    <dbReference type="NCBI Taxonomy" id="543526"/>
    <lineage>
        <taxon>Archaea</taxon>
        <taxon>Methanobacteriati</taxon>
        <taxon>Methanobacteriota</taxon>
        <taxon>Stenosarchaea group</taxon>
        <taxon>Halobacteria</taxon>
        <taxon>Halobacteriales</taxon>
        <taxon>Natrialbaceae</taxon>
        <taxon>Haloterrigena</taxon>
    </lineage>
</organism>
<proteinExistence type="predicted"/>
<name>D2S2B2_HALTV</name>
<dbReference type="GO" id="GO:0016020">
    <property type="term" value="C:membrane"/>
    <property type="evidence" value="ECO:0007669"/>
    <property type="project" value="InterPro"/>
</dbReference>
<gene>
    <name evidence="3" type="ordered locus">Htur_4735</name>
</gene>
<dbReference type="InterPro" id="IPR000620">
    <property type="entry name" value="EamA_dom"/>
</dbReference>
<dbReference type="KEGG" id="htu:Htur_4735"/>
<dbReference type="EMBL" id="CP001862">
    <property type="protein sequence ID" value="ADB63509.1"/>
    <property type="molecule type" value="Genomic_DNA"/>
</dbReference>
<dbReference type="Proteomes" id="UP000001903">
    <property type="component" value="Plasmid pHTUR02"/>
</dbReference>
<feature type="domain" description="EamA" evidence="2">
    <location>
        <begin position="8"/>
        <end position="138"/>
    </location>
</feature>
<evidence type="ECO:0000313" key="3">
    <source>
        <dbReference type="EMBL" id="ADB63509.1"/>
    </source>
</evidence>
<feature type="transmembrane region" description="Helical" evidence="1">
    <location>
        <begin position="7"/>
        <end position="24"/>
    </location>
</feature>
<dbReference type="HOGENOM" id="CLU_140953_1_0_2"/>
<dbReference type="AlphaFoldDB" id="D2S2B2"/>
<feature type="transmembrane region" description="Helical" evidence="1">
    <location>
        <begin position="95"/>
        <end position="116"/>
    </location>
</feature>
<feature type="transmembrane region" description="Helical" evidence="1">
    <location>
        <begin position="36"/>
        <end position="55"/>
    </location>
</feature>
<keyword evidence="4" id="KW-1185">Reference proteome</keyword>
<dbReference type="SUPFAM" id="SSF103481">
    <property type="entry name" value="Multidrug resistance efflux transporter EmrE"/>
    <property type="match status" value="1"/>
</dbReference>
<feature type="transmembrane region" description="Helical" evidence="1">
    <location>
        <begin position="67"/>
        <end position="89"/>
    </location>
</feature>
<keyword evidence="1" id="KW-0472">Membrane</keyword>
<protein>
    <recommendedName>
        <fullName evidence="2">EamA domain-containing protein</fullName>
    </recommendedName>
</protein>
<keyword evidence="1" id="KW-0812">Transmembrane</keyword>
<evidence type="ECO:0000313" key="4">
    <source>
        <dbReference type="Proteomes" id="UP000001903"/>
    </source>
</evidence>
<dbReference type="InterPro" id="IPR037185">
    <property type="entry name" value="EmrE-like"/>
</dbReference>
<evidence type="ECO:0000256" key="1">
    <source>
        <dbReference type="SAM" id="Phobius"/>
    </source>
</evidence>